<feature type="chain" id="PRO_5043628795" evidence="2">
    <location>
        <begin position="19"/>
        <end position="346"/>
    </location>
</feature>
<keyword evidence="4" id="KW-1185">Reference proteome</keyword>
<protein>
    <submittedName>
        <fullName evidence="3">Uncharacterized protein</fullName>
    </submittedName>
</protein>
<evidence type="ECO:0000313" key="3">
    <source>
        <dbReference type="EMBL" id="CAK1603930.1"/>
    </source>
</evidence>
<dbReference type="SUPFAM" id="SSF57567">
    <property type="entry name" value="Serine protease inhibitors"/>
    <property type="match status" value="4"/>
</dbReference>
<dbReference type="EMBL" id="CAVLGL010000159">
    <property type="protein sequence ID" value="CAK1603930.1"/>
    <property type="molecule type" value="Genomic_DNA"/>
</dbReference>
<evidence type="ECO:0000256" key="1">
    <source>
        <dbReference type="ARBA" id="ARBA00023157"/>
    </source>
</evidence>
<gene>
    <name evidence="3" type="ORF">PARMNEM_LOCUS22229</name>
</gene>
<reference evidence="3 4" key="1">
    <citation type="submission" date="2023-11" db="EMBL/GenBank/DDBJ databases">
        <authorList>
            <person name="Hedman E."/>
            <person name="Englund M."/>
            <person name="Stromberg M."/>
            <person name="Nyberg Akerstrom W."/>
            <person name="Nylinder S."/>
            <person name="Jareborg N."/>
            <person name="Kallberg Y."/>
            <person name="Kronander E."/>
        </authorList>
    </citation>
    <scope>NUCLEOTIDE SEQUENCE [LARGE SCALE GENOMIC DNA]</scope>
</reference>
<dbReference type="AlphaFoldDB" id="A0AAV1M9T4"/>
<name>A0AAV1M9T4_9NEOP</name>
<dbReference type="Proteomes" id="UP001314205">
    <property type="component" value="Unassembled WGS sequence"/>
</dbReference>
<dbReference type="PANTHER" id="PTHR23259">
    <property type="entry name" value="RIDDLE"/>
    <property type="match status" value="1"/>
</dbReference>
<evidence type="ECO:0000256" key="2">
    <source>
        <dbReference type="SAM" id="SignalP"/>
    </source>
</evidence>
<dbReference type="Gene3D" id="2.10.25.10">
    <property type="entry name" value="Laminin"/>
    <property type="match status" value="4"/>
</dbReference>
<dbReference type="PANTHER" id="PTHR23259:SF70">
    <property type="entry name" value="ACCESSORY GLAND PROTEIN ACP62F-RELATED"/>
    <property type="match status" value="1"/>
</dbReference>
<keyword evidence="1" id="KW-1015">Disulfide bond</keyword>
<dbReference type="InterPro" id="IPR051368">
    <property type="entry name" value="SerProtInhib-TIL_Domain"/>
</dbReference>
<dbReference type="InterPro" id="IPR036084">
    <property type="entry name" value="Ser_inhib-like_sf"/>
</dbReference>
<comment type="caution">
    <text evidence="3">The sequence shown here is derived from an EMBL/GenBank/DDBJ whole genome shotgun (WGS) entry which is preliminary data.</text>
</comment>
<feature type="signal peptide" evidence="2">
    <location>
        <begin position="1"/>
        <end position="18"/>
    </location>
</feature>
<evidence type="ECO:0000313" key="4">
    <source>
        <dbReference type="Proteomes" id="UP001314205"/>
    </source>
</evidence>
<organism evidence="3 4">
    <name type="scientific">Parnassius mnemosyne</name>
    <name type="common">clouded apollo</name>
    <dbReference type="NCBI Taxonomy" id="213953"/>
    <lineage>
        <taxon>Eukaryota</taxon>
        <taxon>Metazoa</taxon>
        <taxon>Ecdysozoa</taxon>
        <taxon>Arthropoda</taxon>
        <taxon>Hexapoda</taxon>
        <taxon>Insecta</taxon>
        <taxon>Pterygota</taxon>
        <taxon>Neoptera</taxon>
        <taxon>Endopterygota</taxon>
        <taxon>Lepidoptera</taxon>
        <taxon>Glossata</taxon>
        <taxon>Ditrysia</taxon>
        <taxon>Papilionoidea</taxon>
        <taxon>Papilionidae</taxon>
        <taxon>Parnassiinae</taxon>
        <taxon>Parnassini</taxon>
        <taxon>Parnassius</taxon>
        <taxon>Driopa</taxon>
    </lineage>
</organism>
<accession>A0AAV1M9T4</accession>
<keyword evidence="2" id="KW-0732">Signal</keyword>
<sequence>MIRSILFLSYCIFYGVNAGYYSNNEEDQLYSGILAYIFEYYARNITTAYKILNEYTGQNDRSIIPEETGSSTIKGALVLPDEMMCTQCNEELKCVKSYPPEKTCQNRDIIFDCTDDDTEGCKNECVCKEGFYRNDEGDCVTSEMCDKTMCTRSNEELKCVKSYPPEKTCQNRDIIFDCTDDDTEGCKNECVCKEGFYRNDEGDCVTSEMCDETMCTQCNEELKCVKSYPPEKTCQNRNIIFDCTDDDTEVCKNECVCKEGFYRNDEGDCVTSEMCDETMCTRSNEELKCVKSYPPEKTCQNRDIIFDCTDDDTEGCKNECVCKEGFYRNDEGDCVTSEMCGKITNI</sequence>
<proteinExistence type="predicted"/>
<dbReference type="CDD" id="cd19941">
    <property type="entry name" value="TIL"/>
    <property type="match status" value="4"/>
</dbReference>